<dbReference type="NCBIfam" id="TIGR01764">
    <property type="entry name" value="excise"/>
    <property type="match status" value="1"/>
</dbReference>
<dbReference type="AlphaFoldDB" id="A0A5S9R9Z5"/>
<dbReference type="InterPro" id="IPR041657">
    <property type="entry name" value="HTH_17"/>
</dbReference>
<name>A0A5S9R9Z5_MYCVN</name>
<evidence type="ECO:0000313" key="3">
    <source>
        <dbReference type="Proteomes" id="UP000430146"/>
    </source>
</evidence>
<keyword evidence="3" id="KW-1185">Reference proteome</keyword>
<dbReference type="Pfam" id="PF12728">
    <property type="entry name" value="HTH_17"/>
    <property type="match status" value="1"/>
</dbReference>
<sequence length="58" mass="6486">MSNELPLRPTIQQGADYLNCSTTHVRRLIAEGKIQARRIGKRAIRIERDSLIKLGGAV</sequence>
<protein>
    <recommendedName>
        <fullName evidence="1">Helix-turn-helix domain-containing protein</fullName>
    </recommendedName>
</protein>
<gene>
    <name evidence="2" type="ORF">AELLOGFF_01780</name>
</gene>
<evidence type="ECO:0000313" key="2">
    <source>
        <dbReference type="EMBL" id="CAA0134633.1"/>
    </source>
</evidence>
<dbReference type="InterPro" id="IPR010093">
    <property type="entry name" value="SinI_DNA-bd"/>
</dbReference>
<accession>A0A5S9R9Z5</accession>
<reference evidence="2 3" key="1">
    <citation type="submission" date="2019-11" db="EMBL/GenBank/DDBJ databases">
        <authorList>
            <person name="Holert J."/>
        </authorList>
    </citation>
    <scope>NUCLEOTIDE SEQUENCE [LARGE SCALE GENOMIC DNA]</scope>
    <source>
        <strain evidence="2">BC8_1</strain>
    </source>
</reference>
<dbReference type="EMBL" id="CACSIP010000056">
    <property type="protein sequence ID" value="CAA0134633.1"/>
    <property type="molecule type" value="Genomic_DNA"/>
</dbReference>
<dbReference type="Proteomes" id="UP000430146">
    <property type="component" value="Unassembled WGS sequence"/>
</dbReference>
<proteinExistence type="predicted"/>
<dbReference type="RefSeq" id="WP_234897746.1">
    <property type="nucleotide sequence ID" value="NZ_CACSIP010000056.1"/>
</dbReference>
<feature type="domain" description="Helix-turn-helix" evidence="1">
    <location>
        <begin position="10"/>
        <end position="52"/>
    </location>
</feature>
<evidence type="ECO:0000259" key="1">
    <source>
        <dbReference type="Pfam" id="PF12728"/>
    </source>
</evidence>
<dbReference type="GO" id="GO:0003677">
    <property type="term" value="F:DNA binding"/>
    <property type="evidence" value="ECO:0007669"/>
    <property type="project" value="InterPro"/>
</dbReference>
<organism evidence="2 3">
    <name type="scientific">Mycolicibacterium vanbaalenii</name>
    <name type="common">Mycobacterium vanbaalenii</name>
    <dbReference type="NCBI Taxonomy" id="110539"/>
    <lineage>
        <taxon>Bacteria</taxon>
        <taxon>Bacillati</taxon>
        <taxon>Actinomycetota</taxon>
        <taxon>Actinomycetes</taxon>
        <taxon>Mycobacteriales</taxon>
        <taxon>Mycobacteriaceae</taxon>
        <taxon>Mycolicibacterium</taxon>
    </lineage>
</organism>